<dbReference type="KEGG" id="muc:MuYL_3703"/>
<name>A0A223P178_9SPHI</name>
<gene>
    <name evidence="1" type="ORF">MuYL_3703</name>
</gene>
<proteinExistence type="predicted"/>
<dbReference type="EMBL" id="CP022743">
    <property type="protein sequence ID" value="ASU35588.1"/>
    <property type="molecule type" value="Genomic_DNA"/>
</dbReference>
<reference evidence="1 2" key="1">
    <citation type="submission" date="2017-08" db="EMBL/GenBank/DDBJ databases">
        <title>Complete genome sequence of Mucilaginibacter sp. strain BJC16-A31.</title>
        <authorList>
            <consortium name="Henan University of Science and Technology"/>
            <person name="You X."/>
        </authorList>
    </citation>
    <scope>NUCLEOTIDE SEQUENCE [LARGE SCALE GENOMIC DNA]</scope>
    <source>
        <strain evidence="1 2">BJC16-A31</strain>
    </source>
</reference>
<dbReference type="AlphaFoldDB" id="A0A223P178"/>
<dbReference type="Proteomes" id="UP000215002">
    <property type="component" value="Chromosome"/>
</dbReference>
<sequence length="54" mass="6320">MGKPLKSCDYFTTGKIIVNITHRHFKKKRLTQTLGKPLKSCDYFTTGKIIFDWL</sequence>
<keyword evidence="2" id="KW-1185">Reference proteome</keyword>
<protein>
    <submittedName>
        <fullName evidence="1">Uncharacterized protein</fullName>
    </submittedName>
</protein>
<organism evidence="1 2">
    <name type="scientific">Mucilaginibacter xinganensis</name>
    <dbReference type="NCBI Taxonomy" id="1234841"/>
    <lineage>
        <taxon>Bacteria</taxon>
        <taxon>Pseudomonadati</taxon>
        <taxon>Bacteroidota</taxon>
        <taxon>Sphingobacteriia</taxon>
        <taxon>Sphingobacteriales</taxon>
        <taxon>Sphingobacteriaceae</taxon>
        <taxon>Mucilaginibacter</taxon>
    </lineage>
</organism>
<evidence type="ECO:0000313" key="1">
    <source>
        <dbReference type="EMBL" id="ASU35588.1"/>
    </source>
</evidence>
<accession>A0A223P178</accession>
<evidence type="ECO:0000313" key="2">
    <source>
        <dbReference type="Proteomes" id="UP000215002"/>
    </source>
</evidence>